<dbReference type="NCBIfam" id="NF001261">
    <property type="entry name" value="PRK00226.1-2"/>
    <property type="match status" value="1"/>
</dbReference>
<comment type="similarity">
    <text evidence="1 8 9">Belongs to the GreA/GreB family.</text>
</comment>
<keyword evidence="12" id="KW-0648">Protein biosynthesis</keyword>
<gene>
    <name evidence="8 12" type="primary">greA</name>
    <name evidence="12" type="ORF">ENV54_05890</name>
</gene>
<dbReference type="PIRSF" id="PIRSF006092">
    <property type="entry name" value="GreA_GreB"/>
    <property type="match status" value="1"/>
</dbReference>
<evidence type="ECO:0000256" key="8">
    <source>
        <dbReference type="HAMAP-Rule" id="MF_00105"/>
    </source>
</evidence>
<keyword evidence="3 8" id="KW-0805">Transcription regulation</keyword>
<dbReference type="InterPro" id="IPR036953">
    <property type="entry name" value="GreA/GreB_C_sf"/>
</dbReference>
<dbReference type="FunFam" id="1.10.287.180:FF:000001">
    <property type="entry name" value="Transcription elongation factor GreA"/>
    <property type="match status" value="1"/>
</dbReference>
<dbReference type="PANTHER" id="PTHR30437:SF4">
    <property type="entry name" value="TRANSCRIPTION ELONGATION FACTOR GREA"/>
    <property type="match status" value="1"/>
</dbReference>
<dbReference type="InterPro" id="IPR022691">
    <property type="entry name" value="Tscrpt_elong_fac_GreA/B_N"/>
</dbReference>
<dbReference type="Pfam" id="PF03449">
    <property type="entry name" value="GreA_GreB_N"/>
    <property type="match status" value="1"/>
</dbReference>
<comment type="function">
    <text evidence="6 8 9">Necessary for efficient RNA polymerase transcription elongation past template-encoded arresting sites. The arresting sites in DNA have the property of trapping a certain fraction of elongating RNA polymerases that pass through, resulting in locked ternary complexes. Cleavage of the nascent transcript by cleavage factors such as GreA or GreB allows the resumption of elongation from the new 3'terminus. GreA releases sequences of 2 to 3 nucleotides.</text>
</comment>
<evidence type="ECO:0000259" key="11">
    <source>
        <dbReference type="Pfam" id="PF03449"/>
    </source>
</evidence>
<evidence type="ECO:0000256" key="9">
    <source>
        <dbReference type="RuleBase" id="RU000556"/>
    </source>
</evidence>
<dbReference type="InterPro" id="IPR036805">
    <property type="entry name" value="Tscrpt_elong_fac_GreA/B_N_sf"/>
</dbReference>
<sequence>MSQPKRPISVEGHRKLSEEIDRMIRVERPSVIKEIEVALGHGDLSENAEYTYAKEKQALIEARIRDLQERLSTCEIIDLSQRPTSDRVVFGSTVELEDLETNEIKRYRLLGQDEADISQGILSVSSPLGRALIGKEVSDIVEVKTPNGVREYEILKVM</sequence>
<evidence type="ECO:0000256" key="7">
    <source>
        <dbReference type="ARBA" id="ARBA00030776"/>
    </source>
</evidence>
<dbReference type="AlphaFoldDB" id="A0A7C4EUP3"/>
<evidence type="ECO:0000256" key="3">
    <source>
        <dbReference type="ARBA" id="ARBA00023015"/>
    </source>
</evidence>
<dbReference type="GO" id="GO:0003677">
    <property type="term" value="F:DNA binding"/>
    <property type="evidence" value="ECO:0007669"/>
    <property type="project" value="UniProtKB-UniRule"/>
</dbReference>
<dbReference type="Gene3D" id="1.10.287.180">
    <property type="entry name" value="Transcription elongation factor, GreA/GreB, N-terminal domain"/>
    <property type="match status" value="1"/>
</dbReference>
<reference evidence="12" key="1">
    <citation type="journal article" date="2020" name="mSystems">
        <title>Genome- and Community-Level Interaction Insights into Carbon Utilization and Element Cycling Functions of Hydrothermarchaeota in Hydrothermal Sediment.</title>
        <authorList>
            <person name="Zhou Z."/>
            <person name="Liu Y."/>
            <person name="Xu W."/>
            <person name="Pan J."/>
            <person name="Luo Z.H."/>
            <person name="Li M."/>
        </authorList>
    </citation>
    <scope>NUCLEOTIDE SEQUENCE [LARGE SCALE GENOMIC DNA]</scope>
    <source>
        <strain evidence="12">SpSt-769</strain>
    </source>
</reference>
<name>A0A7C4EUP3_9BACT</name>
<evidence type="ECO:0000313" key="12">
    <source>
        <dbReference type="EMBL" id="HGH60814.1"/>
    </source>
</evidence>
<organism evidence="12">
    <name type="scientific">Desulfomonile tiedjei</name>
    <dbReference type="NCBI Taxonomy" id="2358"/>
    <lineage>
        <taxon>Bacteria</taxon>
        <taxon>Pseudomonadati</taxon>
        <taxon>Thermodesulfobacteriota</taxon>
        <taxon>Desulfomonilia</taxon>
        <taxon>Desulfomonilales</taxon>
        <taxon>Desulfomonilaceae</taxon>
        <taxon>Desulfomonile</taxon>
    </lineage>
</organism>
<dbReference type="NCBIfam" id="NF001264">
    <property type="entry name" value="PRK00226.1-5"/>
    <property type="match status" value="1"/>
</dbReference>
<dbReference type="NCBIfam" id="NF001263">
    <property type="entry name" value="PRK00226.1-4"/>
    <property type="match status" value="1"/>
</dbReference>
<evidence type="ECO:0000256" key="6">
    <source>
        <dbReference type="ARBA" id="ARBA00024916"/>
    </source>
</evidence>
<evidence type="ECO:0000259" key="10">
    <source>
        <dbReference type="Pfam" id="PF01272"/>
    </source>
</evidence>
<dbReference type="HAMAP" id="MF_00105">
    <property type="entry name" value="GreA_GreB"/>
    <property type="match status" value="1"/>
</dbReference>
<evidence type="ECO:0000256" key="5">
    <source>
        <dbReference type="ARBA" id="ARBA00023163"/>
    </source>
</evidence>
<dbReference type="Pfam" id="PF01272">
    <property type="entry name" value="GreA_GreB"/>
    <property type="match status" value="1"/>
</dbReference>
<dbReference type="GO" id="GO:0003746">
    <property type="term" value="F:translation elongation factor activity"/>
    <property type="evidence" value="ECO:0007669"/>
    <property type="project" value="UniProtKB-KW"/>
</dbReference>
<dbReference type="InterPro" id="IPR028624">
    <property type="entry name" value="Tscrpt_elong_fac_GreA/B"/>
</dbReference>
<keyword evidence="12" id="KW-0251">Elongation factor</keyword>
<dbReference type="InterPro" id="IPR006359">
    <property type="entry name" value="Tscrpt_elong_fac_GreA"/>
</dbReference>
<evidence type="ECO:0000256" key="2">
    <source>
        <dbReference type="ARBA" id="ARBA00013729"/>
    </source>
</evidence>
<dbReference type="PANTHER" id="PTHR30437">
    <property type="entry name" value="TRANSCRIPTION ELONGATION FACTOR GREA"/>
    <property type="match status" value="1"/>
</dbReference>
<dbReference type="GO" id="GO:0070063">
    <property type="term" value="F:RNA polymerase binding"/>
    <property type="evidence" value="ECO:0007669"/>
    <property type="project" value="InterPro"/>
</dbReference>
<dbReference type="FunFam" id="3.10.50.30:FF:000001">
    <property type="entry name" value="Transcription elongation factor GreA"/>
    <property type="match status" value="1"/>
</dbReference>
<keyword evidence="4 8" id="KW-0238">DNA-binding</keyword>
<dbReference type="GO" id="GO:0006354">
    <property type="term" value="P:DNA-templated transcription elongation"/>
    <property type="evidence" value="ECO:0007669"/>
    <property type="project" value="TreeGrafter"/>
</dbReference>
<proteinExistence type="inferred from homology"/>
<dbReference type="PROSITE" id="PS00829">
    <property type="entry name" value="GREAB_1"/>
    <property type="match status" value="1"/>
</dbReference>
<dbReference type="InterPro" id="IPR001437">
    <property type="entry name" value="Tscrpt_elong_fac_GreA/B_C"/>
</dbReference>
<comment type="caution">
    <text evidence="12">The sequence shown here is derived from an EMBL/GenBank/DDBJ whole genome shotgun (WGS) entry which is preliminary data.</text>
</comment>
<keyword evidence="5 8" id="KW-0804">Transcription</keyword>
<dbReference type="NCBIfam" id="TIGR01462">
    <property type="entry name" value="greA"/>
    <property type="match status" value="1"/>
</dbReference>
<accession>A0A7C4EUP3</accession>
<dbReference type="InterPro" id="IPR023459">
    <property type="entry name" value="Tscrpt_elong_fac_GreA/B_fam"/>
</dbReference>
<dbReference type="Gene3D" id="3.10.50.30">
    <property type="entry name" value="Transcription elongation factor, GreA/GreB, C-terminal domain"/>
    <property type="match status" value="1"/>
</dbReference>
<protein>
    <recommendedName>
        <fullName evidence="2 8">Transcription elongation factor GreA</fullName>
    </recommendedName>
    <alternativeName>
        <fullName evidence="7 8">Transcript cleavage factor GreA</fullName>
    </alternativeName>
</protein>
<dbReference type="GO" id="GO:0032784">
    <property type="term" value="P:regulation of DNA-templated transcription elongation"/>
    <property type="evidence" value="ECO:0007669"/>
    <property type="project" value="UniProtKB-UniRule"/>
</dbReference>
<dbReference type="EMBL" id="DTGT01000183">
    <property type="protein sequence ID" value="HGH60814.1"/>
    <property type="molecule type" value="Genomic_DNA"/>
</dbReference>
<feature type="domain" description="Transcription elongation factor GreA/GreB C-terminal" evidence="10">
    <location>
        <begin position="84"/>
        <end position="157"/>
    </location>
</feature>
<feature type="domain" description="Transcription elongation factor GreA/GreB N-terminal" evidence="11">
    <location>
        <begin position="7"/>
        <end position="76"/>
    </location>
</feature>
<evidence type="ECO:0000256" key="1">
    <source>
        <dbReference type="ARBA" id="ARBA00008213"/>
    </source>
</evidence>
<dbReference type="SUPFAM" id="SSF54534">
    <property type="entry name" value="FKBP-like"/>
    <property type="match status" value="1"/>
</dbReference>
<dbReference type="SUPFAM" id="SSF46557">
    <property type="entry name" value="GreA transcript cleavage protein, N-terminal domain"/>
    <property type="match status" value="1"/>
</dbReference>
<dbReference type="InterPro" id="IPR018151">
    <property type="entry name" value="TF_GreA/GreB_CS"/>
</dbReference>
<evidence type="ECO:0000256" key="4">
    <source>
        <dbReference type="ARBA" id="ARBA00023125"/>
    </source>
</evidence>